<dbReference type="InterPro" id="IPR036594">
    <property type="entry name" value="Meth_synthase_dom"/>
</dbReference>
<dbReference type="Proteomes" id="UP000618818">
    <property type="component" value="Unassembled WGS sequence"/>
</dbReference>
<dbReference type="Gene3D" id="1.10.1240.10">
    <property type="entry name" value="Methionine synthase domain"/>
    <property type="match status" value="1"/>
</dbReference>
<evidence type="ECO:0000313" key="3">
    <source>
        <dbReference type="Proteomes" id="UP000618818"/>
    </source>
</evidence>
<feature type="domain" description="B12-binding" evidence="1">
    <location>
        <begin position="94"/>
        <end position="170"/>
    </location>
</feature>
<dbReference type="Gene3D" id="3.40.50.280">
    <property type="entry name" value="Cobalamin-binding domain"/>
    <property type="match status" value="1"/>
</dbReference>
<protein>
    <submittedName>
        <fullName evidence="2">Cobalamin B12-binding domain-containing protein</fullName>
    </submittedName>
</protein>
<gene>
    <name evidence="2" type="ORF">IEZ26_08705</name>
</gene>
<dbReference type="InterPro" id="IPR036724">
    <property type="entry name" value="Cobalamin-bd_sf"/>
</dbReference>
<dbReference type="InterPro" id="IPR003759">
    <property type="entry name" value="Cbl-bd_cap"/>
</dbReference>
<dbReference type="Pfam" id="PF02607">
    <property type="entry name" value="B12-binding_2"/>
    <property type="match status" value="1"/>
</dbReference>
<name>A0ABR8NAS3_9ACTN</name>
<reference evidence="2 3" key="1">
    <citation type="submission" date="2020-09" db="EMBL/GenBank/DDBJ databases">
        <title>novel species in genus Nocardioides.</title>
        <authorList>
            <person name="Zhang G."/>
        </authorList>
    </citation>
    <scope>NUCLEOTIDE SEQUENCE [LARGE SCALE GENOMIC DNA]</scope>
    <source>
        <strain evidence="2 3">KCTC 39551</strain>
    </source>
</reference>
<keyword evidence="3" id="KW-1185">Reference proteome</keyword>
<dbReference type="RefSeq" id="WP_191194435.1">
    <property type="nucleotide sequence ID" value="NZ_JACXYZ010000001.1"/>
</dbReference>
<dbReference type="SUPFAM" id="SSF52242">
    <property type="entry name" value="Cobalamin (vitamin B12)-binding domain"/>
    <property type="match status" value="1"/>
</dbReference>
<dbReference type="PROSITE" id="PS51332">
    <property type="entry name" value="B12_BINDING"/>
    <property type="match status" value="1"/>
</dbReference>
<sequence length="217" mass="22725">MTTTTTADELWAAVETFDAEAAEIAIARLLWDVPLSAAVTGVVLPFLQEVGDRWEAGTISVAHEHFVSDMLRRTLTALAAVPPAPVLADATVVAPVVLLACPPGERHDMVLLCVALMLRERGVRVRFLGADTPVPAILTAARGSRADAVVLAATRPTMYTSHASALRKLATDHPLYAAGRGADEQTLAEIGALPLPADPVRAVVVLVGALTTVGSGW</sequence>
<comment type="caution">
    <text evidence="2">The sequence shown here is derived from an EMBL/GenBank/DDBJ whole genome shotgun (WGS) entry which is preliminary data.</text>
</comment>
<organism evidence="2 3">
    <name type="scientific">Nocardioides cavernae</name>
    <dbReference type="NCBI Taxonomy" id="1921566"/>
    <lineage>
        <taxon>Bacteria</taxon>
        <taxon>Bacillati</taxon>
        <taxon>Actinomycetota</taxon>
        <taxon>Actinomycetes</taxon>
        <taxon>Propionibacteriales</taxon>
        <taxon>Nocardioidaceae</taxon>
        <taxon>Nocardioides</taxon>
    </lineage>
</organism>
<evidence type="ECO:0000259" key="1">
    <source>
        <dbReference type="PROSITE" id="PS51332"/>
    </source>
</evidence>
<dbReference type="InterPro" id="IPR006158">
    <property type="entry name" value="Cobalamin-bd"/>
</dbReference>
<evidence type="ECO:0000313" key="2">
    <source>
        <dbReference type="EMBL" id="MBD3924697.1"/>
    </source>
</evidence>
<dbReference type="EMBL" id="JACXYZ010000001">
    <property type="protein sequence ID" value="MBD3924697.1"/>
    <property type="molecule type" value="Genomic_DNA"/>
</dbReference>
<proteinExistence type="predicted"/>
<accession>A0ABR8NAS3</accession>
<dbReference type="Pfam" id="PF02310">
    <property type="entry name" value="B12-binding"/>
    <property type="match status" value="1"/>
</dbReference>